<keyword evidence="1" id="KW-0472">Membrane</keyword>
<evidence type="ECO:0000313" key="5">
    <source>
        <dbReference type="RefSeq" id="XP_008476172.1"/>
    </source>
</evidence>
<reference evidence="5" key="1">
    <citation type="submission" date="2025-08" db="UniProtKB">
        <authorList>
            <consortium name="RefSeq"/>
        </authorList>
    </citation>
    <scope>IDENTIFICATION</scope>
</reference>
<dbReference type="GO" id="GO:0060271">
    <property type="term" value="P:cilium assembly"/>
    <property type="evidence" value="ECO:0007669"/>
    <property type="project" value="TreeGrafter"/>
</dbReference>
<dbReference type="SUPFAM" id="SSF52833">
    <property type="entry name" value="Thioredoxin-like"/>
    <property type="match status" value="1"/>
</dbReference>
<evidence type="ECO:0000313" key="4">
    <source>
        <dbReference type="Proteomes" id="UP000079169"/>
    </source>
</evidence>
<dbReference type="PaxDb" id="121845-A0A1S3D7P4"/>
<dbReference type="GeneID" id="103513137"/>
<dbReference type="InterPro" id="IPR036249">
    <property type="entry name" value="Thioredoxin-like_sf"/>
</dbReference>
<evidence type="ECO:0000259" key="3">
    <source>
        <dbReference type="PROSITE" id="PS51352"/>
    </source>
</evidence>
<gene>
    <name evidence="5" type="primary">LOC103513137</name>
</gene>
<dbReference type="RefSeq" id="XP_008476172.1">
    <property type="nucleotide sequence ID" value="XM_008477950.3"/>
</dbReference>
<dbReference type="AlphaFoldDB" id="A0A1S3D7P4"/>
<dbReference type="PANTHER" id="PTHR14684">
    <property type="entry name" value="THIOREDOXIN DOMAIN-CONTAINING PROTEIN 15"/>
    <property type="match status" value="1"/>
</dbReference>
<accession>A0A1S3D7P4</accession>
<evidence type="ECO:0000256" key="1">
    <source>
        <dbReference type="SAM" id="Phobius"/>
    </source>
</evidence>
<dbReference type="Gene3D" id="3.40.30.10">
    <property type="entry name" value="Glutaredoxin"/>
    <property type="match status" value="1"/>
</dbReference>
<feature type="signal peptide" evidence="2">
    <location>
        <begin position="1"/>
        <end position="23"/>
    </location>
</feature>
<keyword evidence="1" id="KW-0812">Transmembrane</keyword>
<keyword evidence="1" id="KW-1133">Transmembrane helix</keyword>
<protein>
    <submittedName>
        <fullName evidence="5">LOW QUALITY PROTEIN: thioredoxin domain-containing protein 15</fullName>
    </submittedName>
</protein>
<keyword evidence="2" id="KW-0732">Signal</keyword>
<proteinExistence type="predicted"/>
<feature type="transmembrane region" description="Helical" evidence="1">
    <location>
        <begin position="306"/>
        <end position="323"/>
    </location>
</feature>
<dbReference type="InterPro" id="IPR013766">
    <property type="entry name" value="Thioredoxin_domain"/>
</dbReference>
<organism evidence="4 5">
    <name type="scientific">Diaphorina citri</name>
    <name type="common">Asian citrus psyllid</name>
    <dbReference type="NCBI Taxonomy" id="121845"/>
    <lineage>
        <taxon>Eukaryota</taxon>
        <taxon>Metazoa</taxon>
        <taxon>Ecdysozoa</taxon>
        <taxon>Arthropoda</taxon>
        <taxon>Hexapoda</taxon>
        <taxon>Insecta</taxon>
        <taxon>Pterygota</taxon>
        <taxon>Neoptera</taxon>
        <taxon>Paraneoptera</taxon>
        <taxon>Hemiptera</taxon>
        <taxon>Sternorrhyncha</taxon>
        <taxon>Psylloidea</taxon>
        <taxon>Psyllidae</taxon>
        <taxon>Diaphorininae</taxon>
        <taxon>Diaphorina</taxon>
    </lineage>
</organism>
<keyword evidence="4" id="KW-1185">Reference proteome</keyword>
<sequence>MFTTGSVLLLLIALCQLSSEVECVVEHHEDSVEDEVPHFIPVEESYTSSSYVESDESNVNDSTDPVPPDLKTVSKFIQEFHKKIEGDSGSGKMLASTADDQVPMGFFSGIEDNEGAPISPLLPYYPLRHMESMSNSTGNSTNSTSTTPLVNCDVNFKYNGSAVVEIVNTTRFIQILKSNPNITMRSEPAACLVALFYARSCPFSAMAAPHYNALPRAFPSMKMVAVNAMKHQIFNTQFGIVGVPTVLLFHNGRPAAKFNTSEYTLEQFARFITRFTGWKPEKKMFVTSADFGGPVPSVPLKETDKWLFIAWLVVIVCSLYGFTKTRYWHWFVESVKNTWREAEAAEENHEHND</sequence>
<dbReference type="Pfam" id="PF00085">
    <property type="entry name" value="Thioredoxin"/>
    <property type="match status" value="1"/>
</dbReference>
<name>A0A1S3D7P4_DIACI</name>
<dbReference type="STRING" id="121845.A0A1S3D7P4"/>
<dbReference type="PROSITE" id="PS51352">
    <property type="entry name" value="THIOREDOXIN_2"/>
    <property type="match status" value="1"/>
</dbReference>
<dbReference type="PANTHER" id="PTHR14684:SF2">
    <property type="entry name" value="THIOREDOXIN DOMAIN-CONTAINING PROTEIN 15"/>
    <property type="match status" value="1"/>
</dbReference>
<dbReference type="InterPro" id="IPR042418">
    <property type="entry name" value="TXNDC15"/>
</dbReference>
<dbReference type="Proteomes" id="UP000079169">
    <property type="component" value="Unplaced"/>
</dbReference>
<evidence type="ECO:0000256" key="2">
    <source>
        <dbReference type="SAM" id="SignalP"/>
    </source>
</evidence>
<feature type="domain" description="Thioredoxin" evidence="3">
    <location>
        <begin position="173"/>
        <end position="277"/>
    </location>
</feature>
<dbReference type="CTD" id="36749"/>
<dbReference type="KEGG" id="dci:103513137"/>
<dbReference type="GO" id="GO:0005929">
    <property type="term" value="C:cilium"/>
    <property type="evidence" value="ECO:0007669"/>
    <property type="project" value="TreeGrafter"/>
</dbReference>
<feature type="chain" id="PRO_5010317194" evidence="2">
    <location>
        <begin position="24"/>
        <end position="353"/>
    </location>
</feature>